<evidence type="ECO:0000256" key="2">
    <source>
        <dbReference type="ARBA" id="ARBA00006906"/>
    </source>
</evidence>
<name>A0ABS2SYT7_9BACI</name>
<dbReference type="InterPro" id="IPR013785">
    <property type="entry name" value="Aldolase_TIM"/>
</dbReference>
<dbReference type="PANTHER" id="PTHR30246:SF1">
    <property type="entry name" value="2-DEHYDRO-3-DEOXY-6-PHOSPHOGALACTONATE ALDOLASE-RELATED"/>
    <property type="match status" value="1"/>
</dbReference>
<dbReference type="CDD" id="cd00452">
    <property type="entry name" value="KDPG_aldolase"/>
    <property type="match status" value="1"/>
</dbReference>
<evidence type="ECO:0000313" key="6">
    <source>
        <dbReference type="EMBL" id="MBM7840697.1"/>
    </source>
</evidence>
<proteinExistence type="inferred from homology"/>
<organism evidence="6 7">
    <name type="scientific">Shouchella xiaoxiensis</name>
    <dbReference type="NCBI Taxonomy" id="766895"/>
    <lineage>
        <taxon>Bacteria</taxon>
        <taxon>Bacillati</taxon>
        <taxon>Bacillota</taxon>
        <taxon>Bacilli</taxon>
        <taxon>Bacillales</taxon>
        <taxon>Bacillaceae</taxon>
        <taxon>Shouchella</taxon>
    </lineage>
</organism>
<accession>A0ABS2SYT7</accession>
<dbReference type="SUPFAM" id="SSF51569">
    <property type="entry name" value="Aldolase"/>
    <property type="match status" value="1"/>
</dbReference>
<dbReference type="PANTHER" id="PTHR30246">
    <property type="entry name" value="2-KETO-3-DEOXY-6-PHOSPHOGLUCONATE ALDOLASE"/>
    <property type="match status" value="1"/>
</dbReference>
<dbReference type="GO" id="GO:0106009">
    <property type="term" value="F:(4S)-4-hydroxy-2-oxoglutarate aldolase activity"/>
    <property type="evidence" value="ECO:0007669"/>
    <property type="project" value="UniProtKB-EC"/>
</dbReference>
<dbReference type="GO" id="GO:0008675">
    <property type="term" value="F:2-dehydro-3-deoxy-phosphogluconate aldolase activity"/>
    <property type="evidence" value="ECO:0007669"/>
    <property type="project" value="UniProtKB-EC"/>
</dbReference>
<dbReference type="NCBIfam" id="TIGR01182">
    <property type="entry name" value="eda"/>
    <property type="match status" value="1"/>
</dbReference>
<gene>
    <name evidence="6" type="ORF">JOC54_003990</name>
</gene>
<protein>
    <submittedName>
        <fullName evidence="6">2-dehydro-3-deoxyphosphogluconate aldolase/(4S)-4-hydroxy-2-oxoglutarate aldolase</fullName>
        <ecNumber evidence="6">4.1.2.14</ecNumber>
        <ecNumber evidence="6">4.1.3.42</ecNumber>
    </submittedName>
</protein>
<dbReference type="EC" id="4.1.2.14" evidence="6"/>
<keyword evidence="5" id="KW-0119">Carbohydrate metabolism</keyword>
<keyword evidence="4 6" id="KW-0456">Lyase</keyword>
<evidence type="ECO:0000256" key="4">
    <source>
        <dbReference type="ARBA" id="ARBA00023239"/>
    </source>
</evidence>
<dbReference type="RefSeq" id="WP_204468443.1">
    <property type="nucleotide sequence ID" value="NZ_JAFBCV010000016.1"/>
</dbReference>
<evidence type="ECO:0000256" key="5">
    <source>
        <dbReference type="ARBA" id="ARBA00023277"/>
    </source>
</evidence>
<reference evidence="6" key="1">
    <citation type="submission" date="2021-01" db="EMBL/GenBank/DDBJ databases">
        <title>Genomic Encyclopedia of Type Strains, Phase IV (KMG-IV): sequencing the most valuable type-strain genomes for metagenomic binning, comparative biology and taxonomic classification.</title>
        <authorList>
            <person name="Goeker M."/>
        </authorList>
    </citation>
    <scope>NUCLEOTIDE SEQUENCE</scope>
    <source>
        <strain evidence="6">DSM 21943</strain>
    </source>
</reference>
<dbReference type="Pfam" id="PF01081">
    <property type="entry name" value="Aldolase"/>
    <property type="match status" value="1"/>
</dbReference>
<comment type="similarity">
    <text evidence="2">Belongs to the KHG/KDPG aldolase family.</text>
</comment>
<dbReference type="EC" id="4.1.3.42" evidence="6"/>
<dbReference type="EMBL" id="JAFBCV010000016">
    <property type="protein sequence ID" value="MBM7840697.1"/>
    <property type="molecule type" value="Genomic_DNA"/>
</dbReference>
<evidence type="ECO:0000256" key="3">
    <source>
        <dbReference type="ARBA" id="ARBA00011233"/>
    </source>
</evidence>
<evidence type="ECO:0000256" key="1">
    <source>
        <dbReference type="ARBA" id="ARBA00004761"/>
    </source>
</evidence>
<comment type="subunit">
    <text evidence="3">Homotrimer.</text>
</comment>
<keyword evidence="7" id="KW-1185">Reference proteome</keyword>
<comment type="caution">
    <text evidence="6">The sequence shown here is derived from an EMBL/GenBank/DDBJ whole genome shotgun (WGS) entry which is preliminary data.</text>
</comment>
<comment type="pathway">
    <text evidence="1">Carbohydrate acid metabolism.</text>
</comment>
<sequence>MSTIIERSKVVAVLRNVDNTLFDQSIATLVKHGITTLEITLDDPDAPSKIKKIVDTYGDQVTVGAGTVIETEQVQLARESGVAFIVSPHFDRDVVNAAKAHDLAVIPGVFTPTEIITALKAGVDAVKVFPATTLGERFFKDLAGPFKQLPIMATGGMTNKNAKAYLEAGVQSVGIGSWLVWQNTESLTDYDRRIGTFMKTLT</sequence>
<evidence type="ECO:0000313" key="7">
    <source>
        <dbReference type="Proteomes" id="UP001179280"/>
    </source>
</evidence>
<dbReference type="InterPro" id="IPR000887">
    <property type="entry name" value="Aldlse_KDPG_KHG"/>
</dbReference>
<dbReference type="Gene3D" id="3.20.20.70">
    <property type="entry name" value="Aldolase class I"/>
    <property type="match status" value="1"/>
</dbReference>
<dbReference type="Proteomes" id="UP001179280">
    <property type="component" value="Unassembled WGS sequence"/>
</dbReference>